<sequence>MSFPRADDFTPLLEYDYTLPGSNDFIFNNHSDHFPPVTEDILSEKLPSPDDFDNISPFSSSTRKYFFSTKYEKFHVTPHHRAGYNKIYNFRRSKSFFFEIVDQISDTNQFDLKIHTNDYHMSTIPIRHISTSRLPNFKFQISKQLTHFFSTQRVIPRRLQSKFFVLIRKKLLERINFIRSRAQNDNTSNHMTKTFFNFSYKKYRYYFGIYIPCNHANTKGPFITQTHPCTTPVPFTMSKHRRACIMHHKKLALYCSPNDNISFKDCSYNNYKDLHAGHIYDRWISKRITNFHSQRLGISFNTKYHAYGINNVVRKGSSPIYGKIYYNFQYRNSASSKTEKRQQKRFESQKKRVFNSSNLTQNATREDKFLAARRKNFLFHPEQHICKKLNHLSYKKKFTIPLQSYYSFPLPFPGQDFSIVPDAIVMEQEIPSSSISTTTLEVLNNVPSHFIPIIPDYPIYAGGYLNQPTKSKIKKKNLQPLMVGCDDWLAFMQEYYDARESNRLYLEELNKLKIKWNTDEARAEYREDTFNYMMEINNTHHARELKKIEILDIVSRHPKNPGKYQHIYQSSVIQKDQEILEELNDSFSNWDLTLSIHHSRHRGEDYISNTIMEDNSLKRRADINGNLDSHYGVHLNKRVCILSHSFDSLDTNIVPPVATK</sequence>
<protein>
    <recommendedName>
        <fullName evidence="1">DUF8211 domain-containing protein</fullName>
    </recommendedName>
</protein>
<keyword evidence="3" id="KW-1185">Reference proteome</keyword>
<dbReference type="VEuPathDB" id="FungiDB:RhiirFUN_023097"/>
<reference evidence="2 3" key="1">
    <citation type="submission" date="2015-10" db="EMBL/GenBank/DDBJ databases">
        <title>Genome analyses suggest a sexual origin of heterokaryosis in a supposedly ancient asexual fungus.</title>
        <authorList>
            <person name="Ropars J."/>
            <person name="Sedzielewska K."/>
            <person name="Noel J."/>
            <person name="Charron P."/>
            <person name="Farinelli L."/>
            <person name="Marton T."/>
            <person name="Kruger M."/>
            <person name="Pelin A."/>
            <person name="Brachmann A."/>
            <person name="Corradi N."/>
        </authorList>
    </citation>
    <scope>NUCLEOTIDE SEQUENCE [LARGE SCALE GENOMIC DNA]</scope>
    <source>
        <strain evidence="2 3">A4</strain>
    </source>
</reference>
<dbReference type="VEuPathDB" id="FungiDB:FUN_007901"/>
<organism evidence="2 3">
    <name type="scientific">Rhizophagus irregularis</name>
    <dbReference type="NCBI Taxonomy" id="588596"/>
    <lineage>
        <taxon>Eukaryota</taxon>
        <taxon>Fungi</taxon>
        <taxon>Fungi incertae sedis</taxon>
        <taxon>Mucoromycota</taxon>
        <taxon>Glomeromycotina</taxon>
        <taxon>Glomeromycetes</taxon>
        <taxon>Glomerales</taxon>
        <taxon>Glomeraceae</taxon>
        <taxon>Rhizophagus</taxon>
    </lineage>
</organism>
<feature type="domain" description="DUF8211" evidence="1">
    <location>
        <begin position="275"/>
        <end position="410"/>
    </location>
</feature>
<dbReference type="Proteomes" id="UP000234323">
    <property type="component" value="Unassembled WGS sequence"/>
</dbReference>
<accession>A0A2I1HGN9</accession>
<evidence type="ECO:0000313" key="3">
    <source>
        <dbReference type="Proteomes" id="UP000234323"/>
    </source>
</evidence>
<comment type="caution">
    <text evidence="2">The sequence shown here is derived from an EMBL/GenBank/DDBJ whole genome shotgun (WGS) entry which is preliminary data.</text>
</comment>
<dbReference type="InterPro" id="IPR058524">
    <property type="entry name" value="DUF8211"/>
</dbReference>
<name>A0A2I1HGN9_9GLOM</name>
<evidence type="ECO:0000313" key="2">
    <source>
        <dbReference type="EMBL" id="PKY58039.1"/>
    </source>
</evidence>
<gene>
    <name evidence="2" type="ORF">RhiirA4_479597</name>
</gene>
<dbReference type="EMBL" id="LLXI01002816">
    <property type="protein sequence ID" value="PKY58039.1"/>
    <property type="molecule type" value="Genomic_DNA"/>
</dbReference>
<dbReference type="VEuPathDB" id="FungiDB:RhiirA1_538680"/>
<dbReference type="Pfam" id="PF26638">
    <property type="entry name" value="DUF8211"/>
    <property type="match status" value="1"/>
</dbReference>
<dbReference type="AlphaFoldDB" id="A0A2I1HGN9"/>
<evidence type="ECO:0000259" key="1">
    <source>
        <dbReference type="Pfam" id="PF26638"/>
    </source>
</evidence>
<proteinExistence type="predicted"/>